<organism evidence="3 4">
    <name type="scientific">Vibrio splendidus</name>
    <dbReference type="NCBI Taxonomy" id="29497"/>
    <lineage>
        <taxon>Bacteria</taxon>
        <taxon>Pseudomonadati</taxon>
        <taxon>Pseudomonadota</taxon>
        <taxon>Gammaproteobacteria</taxon>
        <taxon>Vibrionales</taxon>
        <taxon>Vibrionaceae</taxon>
        <taxon>Vibrio</taxon>
    </lineage>
</organism>
<proteinExistence type="inferred from homology"/>
<gene>
    <name evidence="3" type="ORF">BCT54_12895</name>
</gene>
<reference evidence="4" key="1">
    <citation type="submission" date="2016-07" db="EMBL/GenBank/DDBJ databases">
        <title>Nontailed viruses are major unrecognized killers of bacteria in the ocean.</title>
        <authorList>
            <person name="Kauffman K."/>
            <person name="Hussain F."/>
            <person name="Yang J."/>
            <person name="Arevalo P."/>
            <person name="Brown J."/>
            <person name="Cutler M."/>
            <person name="Kelly L."/>
            <person name="Polz M.F."/>
        </authorList>
    </citation>
    <scope>NUCLEOTIDE SEQUENCE [LARGE SCALE GENOMIC DNA]</scope>
    <source>
        <strain evidence="4">10N.261.48.B5</strain>
    </source>
</reference>
<dbReference type="Pfam" id="PF03466">
    <property type="entry name" value="LysR_substrate"/>
    <property type="match status" value="1"/>
</dbReference>
<dbReference type="EMBL" id="MCZF01000306">
    <property type="protein sequence ID" value="PMM40096.1"/>
    <property type="molecule type" value="Genomic_DNA"/>
</dbReference>
<dbReference type="InterPro" id="IPR005119">
    <property type="entry name" value="LysR_subst-bd"/>
</dbReference>
<evidence type="ECO:0000313" key="4">
    <source>
        <dbReference type="Proteomes" id="UP000235533"/>
    </source>
</evidence>
<dbReference type="Proteomes" id="UP000235533">
    <property type="component" value="Unassembled WGS sequence"/>
</dbReference>
<comment type="caution">
    <text evidence="3">The sequence shown here is derived from an EMBL/GenBank/DDBJ whole genome shotgun (WGS) entry which is preliminary data.</text>
</comment>
<dbReference type="GO" id="GO:0003700">
    <property type="term" value="F:DNA-binding transcription factor activity"/>
    <property type="evidence" value="ECO:0007669"/>
    <property type="project" value="TreeGrafter"/>
</dbReference>
<evidence type="ECO:0000259" key="2">
    <source>
        <dbReference type="Pfam" id="PF03466"/>
    </source>
</evidence>
<dbReference type="GO" id="GO:0043565">
    <property type="term" value="F:sequence-specific DNA binding"/>
    <property type="evidence" value="ECO:0007669"/>
    <property type="project" value="TreeGrafter"/>
</dbReference>
<evidence type="ECO:0000256" key="1">
    <source>
        <dbReference type="ARBA" id="ARBA00009437"/>
    </source>
</evidence>
<comment type="similarity">
    <text evidence="1">Belongs to the LysR transcriptional regulatory family.</text>
</comment>
<protein>
    <recommendedName>
        <fullName evidence="2">LysR substrate-binding domain-containing protein</fullName>
    </recommendedName>
</protein>
<name>A0A2N7JIT5_VIBSP</name>
<evidence type="ECO:0000313" key="3">
    <source>
        <dbReference type="EMBL" id="PMM40096.1"/>
    </source>
</evidence>
<dbReference type="SUPFAM" id="SSF53850">
    <property type="entry name" value="Periplasmic binding protein-like II"/>
    <property type="match status" value="1"/>
</dbReference>
<dbReference type="GO" id="GO:0006351">
    <property type="term" value="P:DNA-templated transcription"/>
    <property type="evidence" value="ECO:0007669"/>
    <property type="project" value="TreeGrafter"/>
</dbReference>
<accession>A0A2N7JIT5</accession>
<dbReference type="PANTHER" id="PTHR30537:SF5">
    <property type="entry name" value="HTH-TYPE TRANSCRIPTIONAL ACTIVATOR TTDR-RELATED"/>
    <property type="match status" value="1"/>
</dbReference>
<dbReference type="Gene3D" id="3.40.190.290">
    <property type="match status" value="1"/>
</dbReference>
<feature type="domain" description="LysR substrate-binding" evidence="2">
    <location>
        <begin position="1"/>
        <end position="79"/>
    </location>
</feature>
<dbReference type="InterPro" id="IPR058163">
    <property type="entry name" value="LysR-type_TF_proteobact-type"/>
</dbReference>
<dbReference type="AlphaFoldDB" id="A0A2N7JIT5"/>
<sequence>MEVDSVNGQKQLILNGGGIALLSQWAIEQELNTGKLVQLLPEFTFSPCNYETSTYAIYQNRQLVPSKVRVFLDFLAEHFGQAV</sequence>
<dbReference type="PANTHER" id="PTHR30537">
    <property type="entry name" value="HTH-TYPE TRANSCRIPTIONAL REGULATOR"/>
    <property type="match status" value="1"/>
</dbReference>